<keyword evidence="1" id="KW-1133">Transmembrane helix</keyword>
<accession>A0AAD5REL9</accession>
<organism evidence="2 3">
    <name type="scientific">Parelaphostrongylus tenuis</name>
    <name type="common">Meningeal worm</name>
    <dbReference type="NCBI Taxonomy" id="148309"/>
    <lineage>
        <taxon>Eukaryota</taxon>
        <taxon>Metazoa</taxon>
        <taxon>Ecdysozoa</taxon>
        <taxon>Nematoda</taxon>
        <taxon>Chromadorea</taxon>
        <taxon>Rhabditida</taxon>
        <taxon>Rhabditina</taxon>
        <taxon>Rhabditomorpha</taxon>
        <taxon>Strongyloidea</taxon>
        <taxon>Metastrongylidae</taxon>
        <taxon>Parelaphostrongylus</taxon>
    </lineage>
</organism>
<protein>
    <submittedName>
        <fullName evidence="2">Uncharacterized protein</fullName>
    </submittedName>
</protein>
<feature type="transmembrane region" description="Helical" evidence="1">
    <location>
        <begin position="59"/>
        <end position="75"/>
    </location>
</feature>
<sequence>MGCALFVVIFMKIQIEERSLIFGSLGAVPGMVVGFAFCAENCSTGINVDEYLDAAQKKMLFVSIWGSFAIALFLLNCHGKRKTYPIIPDFKPWKAVVLLVTGFVGGIFTSFAGSGVDICIFSITTLLFRVSEKTATPTTVVVMG</sequence>
<gene>
    <name evidence="2" type="ORF">KIN20_037988</name>
</gene>
<proteinExistence type="predicted"/>
<keyword evidence="1" id="KW-0472">Membrane</keyword>
<feature type="transmembrane region" description="Helical" evidence="1">
    <location>
        <begin position="20"/>
        <end position="39"/>
    </location>
</feature>
<evidence type="ECO:0000313" key="2">
    <source>
        <dbReference type="EMBL" id="KAJ1374882.1"/>
    </source>
</evidence>
<dbReference type="AlphaFoldDB" id="A0AAD5REL9"/>
<comment type="caution">
    <text evidence="2">The sequence shown here is derived from an EMBL/GenBank/DDBJ whole genome shotgun (WGS) entry which is preliminary data.</text>
</comment>
<dbReference type="Proteomes" id="UP001196413">
    <property type="component" value="Unassembled WGS sequence"/>
</dbReference>
<keyword evidence="1" id="KW-0812">Transmembrane</keyword>
<dbReference type="PANTHER" id="PTHR31154:SF4">
    <property type="entry name" value="MEMBRANE TRANSPORTER PROTEIN"/>
    <property type="match status" value="1"/>
</dbReference>
<name>A0AAD5REL9_PARTN</name>
<feature type="transmembrane region" description="Helical" evidence="1">
    <location>
        <begin position="96"/>
        <end position="123"/>
    </location>
</feature>
<evidence type="ECO:0000256" key="1">
    <source>
        <dbReference type="SAM" id="Phobius"/>
    </source>
</evidence>
<evidence type="ECO:0000313" key="3">
    <source>
        <dbReference type="Proteomes" id="UP001196413"/>
    </source>
</evidence>
<reference evidence="2" key="1">
    <citation type="submission" date="2021-06" db="EMBL/GenBank/DDBJ databases">
        <title>Parelaphostrongylus tenuis whole genome reference sequence.</title>
        <authorList>
            <person name="Garwood T.J."/>
            <person name="Larsen P.A."/>
            <person name="Fountain-Jones N.M."/>
            <person name="Garbe J.R."/>
            <person name="Macchietto M.G."/>
            <person name="Kania S.A."/>
            <person name="Gerhold R.W."/>
            <person name="Richards J.E."/>
            <person name="Wolf T.M."/>
        </authorList>
    </citation>
    <scope>NUCLEOTIDE SEQUENCE</scope>
    <source>
        <strain evidence="2">MNPRO001-30</strain>
        <tissue evidence="2">Meninges</tissue>
    </source>
</reference>
<dbReference type="EMBL" id="JAHQIW010007495">
    <property type="protein sequence ID" value="KAJ1374882.1"/>
    <property type="molecule type" value="Genomic_DNA"/>
</dbReference>
<dbReference type="PANTHER" id="PTHR31154">
    <property type="entry name" value="MEMBRANE TRANSPORTER PROTEIN"/>
    <property type="match status" value="1"/>
</dbReference>
<keyword evidence="3" id="KW-1185">Reference proteome</keyword>